<evidence type="ECO:0000313" key="1">
    <source>
        <dbReference type="EMBL" id="EEG29683.1"/>
    </source>
</evidence>
<comment type="caution">
    <text evidence="1">The sequence shown here is derived from an EMBL/GenBank/DDBJ whole genome shotgun (WGS) entry which is preliminary data.</text>
</comment>
<organism evidence="1 2">
    <name type="scientific">[Clostridium] methylpentosum DSM 5476</name>
    <dbReference type="NCBI Taxonomy" id="537013"/>
    <lineage>
        <taxon>Bacteria</taxon>
        <taxon>Bacillati</taxon>
        <taxon>Bacillota</taxon>
        <taxon>Clostridia</taxon>
        <taxon>Eubacteriales</taxon>
        <taxon>Oscillospiraceae</taxon>
        <taxon>Oscillospiraceae incertae sedis</taxon>
    </lineage>
</organism>
<dbReference type="HOGENOM" id="CLU_168781_4_2_9"/>
<accession>C0EFQ4</accession>
<gene>
    <name evidence="1" type="ORF">CLOSTMETH_02696</name>
</gene>
<protein>
    <recommendedName>
        <fullName evidence="3">Coat F domain protein</fullName>
    </recommendedName>
</protein>
<proteinExistence type="predicted"/>
<keyword evidence="2" id="KW-1185">Reference proteome</keyword>
<dbReference type="Proteomes" id="UP000003340">
    <property type="component" value="Unassembled WGS sequence"/>
</dbReference>
<name>C0EFQ4_9FIRM</name>
<evidence type="ECO:0008006" key="3">
    <source>
        <dbReference type="Google" id="ProtNLM"/>
    </source>
</evidence>
<dbReference type="AlphaFoldDB" id="C0EFQ4"/>
<reference evidence="1 2" key="2">
    <citation type="submission" date="2009-02" db="EMBL/GenBank/DDBJ databases">
        <title>Draft genome sequence of Clostridium methylpentosum (DSM 5476).</title>
        <authorList>
            <person name="Sudarsanam P."/>
            <person name="Ley R."/>
            <person name="Guruge J."/>
            <person name="Turnbaugh P.J."/>
            <person name="Mahowald M."/>
            <person name="Liep D."/>
            <person name="Gordon J."/>
        </authorList>
    </citation>
    <scope>NUCLEOTIDE SEQUENCE [LARGE SCALE GENOMIC DNA]</scope>
    <source>
        <strain evidence="1 2">DSM 5476</strain>
    </source>
</reference>
<dbReference type="STRING" id="537013.CLOSTMETH_02696"/>
<dbReference type="SUPFAM" id="SSF47240">
    <property type="entry name" value="Ferritin-like"/>
    <property type="match status" value="1"/>
</dbReference>
<dbReference type="eggNOG" id="ENOG5033E38">
    <property type="taxonomic scope" value="Bacteria"/>
</dbReference>
<dbReference type="EMBL" id="ACEC01000093">
    <property type="protein sequence ID" value="EEG29683.1"/>
    <property type="molecule type" value="Genomic_DNA"/>
</dbReference>
<sequence>MPNLTTKELSAIEDQLSIEKTMVTKYQQYAMSCSDQQLKTKCEQIAAKHQSHYTRLLNQLG</sequence>
<evidence type="ECO:0000313" key="2">
    <source>
        <dbReference type="Proteomes" id="UP000003340"/>
    </source>
</evidence>
<reference evidence="1 2" key="1">
    <citation type="submission" date="2009-01" db="EMBL/GenBank/DDBJ databases">
        <authorList>
            <person name="Fulton L."/>
            <person name="Clifton S."/>
            <person name="Fulton B."/>
            <person name="Xu J."/>
            <person name="Minx P."/>
            <person name="Pepin K.H."/>
            <person name="Johnson M."/>
            <person name="Bhonagiri V."/>
            <person name="Nash W.E."/>
            <person name="Mardis E.R."/>
            <person name="Wilson R.K."/>
        </authorList>
    </citation>
    <scope>NUCLEOTIDE SEQUENCE [LARGE SCALE GENOMIC DNA]</scope>
    <source>
        <strain evidence="1 2">DSM 5476</strain>
    </source>
</reference>
<dbReference type="InterPro" id="IPR009078">
    <property type="entry name" value="Ferritin-like_SF"/>
</dbReference>